<organism evidence="1 2">
    <name type="scientific">Elysia crispata</name>
    <name type="common">lettuce slug</name>
    <dbReference type="NCBI Taxonomy" id="231223"/>
    <lineage>
        <taxon>Eukaryota</taxon>
        <taxon>Metazoa</taxon>
        <taxon>Spiralia</taxon>
        <taxon>Lophotrochozoa</taxon>
        <taxon>Mollusca</taxon>
        <taxon>Gastropoda</taxon>
        <taxon>Heterobranchia</taxon>
        <taxon>Euthyneura</taxon>
        <taxon>Panpulmonata</taxon>
        <taxon>Sacoglossa</taxon>
        <taxon>Placobranchoidea</taxon>
        <taxon>Plakobranchidae</taxon>
        <taxon>Elysia</taxon>
    </lineage>
</organism>
<protein>
    <submittedName>
        <fullName evidence="1">Uncharacterized protein</fullName>
    </submittedName>
</protein>
<sequence length="105" mass="11469">MKTRSEHRFPLPVFTHILFELRTAHTSKSHQAIDSTISSLTGSKAGPKLQLNSDYNYSFVANVNHFPGEQGSTSKPVGHLGRACVQCETHPLLPSHNSCVNPDAS</sequence>
<proteinExistence type="predicted"/>
<name>A0AAE0YS79_9GAST</name>
<evidence type="ECO:0000313" key="1">
    <source>
        <dbReference type="EMBL" id="KAK3756037.1"/>
    </source>
</evidence>
<accession>A0AAE0YS79</accession>
<dbReference type="EMBL" id="JAWDGP010005567">
    <property type="protein sequence ID" value="KAK3756037.1"/>
    <property type="molecule type" value="Genomic_DNA"/>
</dbReference>
<reference evidence="1" key="1">
    <citation type="journal article" date="2023" name="G3 (Bethesda)">
        <title>A reference genome for the long-term kleptoplast-retaining sea slug Elysia crispata morphotype clarki.</title>
        <authorList>
            <person name="Eastman K.E."/>
            <person name="Pendleton A.L."/>
            <person name="Shaikh M.A."/>
            <person name="Suttiyut T."/>
            <person name="Ogas R."/>
            <person name="Tomko P."/>
            <person name="Gavelis G."/>
            <person name="Widhalm J.R."/>
            <person name="Wisecaver J.H."/>
        </authorList>
    </citation>
    <scope>NUCLEOTIDE SEQUENCE</scope>
    <source>
        <strain evidence="1">ECLA1</strain>
    </source>
</reference>
<gene>
    <name evidence="1" type="ORF">RRG08_032960</name>
</gene>
<comment type="caution">
    <text evidence="1">The sequence shown here is derived from an EMBL/GenBank/DDBJ whole genome shotgun (WGS) entry which is preliminary data.</text>
</comment>
<keyword evidence="2" id="KW-1185">Reference proteome</keyword>
<evidence type="ECO:0000313" key="2">
    <source>
        <dbReference type="Proteomes" id="UP001283361"/>
    </source>
</evidence>
<dbReference type="Proteomes" id="UP001283361">
    <property type="component" value="Unassembled WGS sequence"/>
</dbReference>
<dbReference type="AlphaFoldDB" id="A0AAE0YS79"/>